<evidence type="ECO:0000313" key="2">
    <source>
        <dbReference type="EMBL" id="CAF4303230.1"/>
    </source>
</evidence>
<feature type="non-terminal residue" evidence="2">
    <location>
        <position position="41"/>
    </location>
</feature>
<evidence type="ECO:0000313" key="1">
    <source>
        <dbReference type="EMBL" id="CAF1515887.1"/>
    </source>
</evidence>
<name>A0A8S2TS70_9BILA</name>
<comment type="caution">
    <text evidence="2">The sequence shown here is derived from an EMBL/GenBank/DDBJ whole genome shotgun (WGS) entry which is preliminary data.</text>
</comment>
<organism evidence="2 3">
    <name type="scientific">Didymodactylos carnosus</name>
    <dbReference type="NCBI Taxonomy" id="1234261"/>
    <lineage>
        <taxon>Eukaryota</taxon>
        <taxon>Metazoa</taxon>
        <taxon>Spiralia</taxon>
        <taxon>Gnathifera</taxon>
        <taxon>Rotifera</taxon>
        <taxon>Eurotatoria</taxon>
        <taxon>Bdelloidea</taxon>
        <taxon>Philodinida</taxon>
        <taxon>Philodinidae</taxon>
        <taxon>Didymodactylos</taxon>
    </lineage>
</organism>
<dbReference type="EMBL" id="CAJNOK010035700">
    <property type="protein sequence ID" value="CAF1515887.1"/>
    <property type="molecule type" value="Genomic_DNA"/>
</dbReference>
<dbReference type="EMBL" id="CAJOBA010057796">
    <property type="protein sequence ID" value="CAF4303230.1"/>
    <property type="molecule type" value="Genomic_DNA"/>
</dbReference>
<gene>
    <name evidence="1" type="ORF">OVA965_LOCUS37577</name>
    <name evidence="2" type="ORF">TMI583_LOCUS38668</name>
</gene>
<dbReference type="Proteomes" id="UP000682733">
    <property type="component" value="Unassembled WGS sequence"/>
</dbReference>
<sequence>MAVPLKKKKKYKTSFETQFESILAFGESAFLISGSGERCWI</sequence>
<evidence type="ECO:0000313" key="3">
    <source>
        <dbReference type="Proteomes" id="UP000682733"/>
    </source>
</evidence>
<protein>
    <submittedName>
        <fullName evidence="2">Uncharacterized protein</fullName>
    </submittedName>
</protein>
<reference evidence="2" key="1">
    <citation type="submission" date="2021-02" db="EMBL/GenBank/DDBJ databases">
        <authorList>
            <person name="Nowell W R."/>
        </authorList>
    </citation>
    <scope>NUCLEOTIDE SEQUENCE</scope>
</reference>
<proteinExistence type="predicted"/>
<dbReference type="AlphaFoldDB" id="A0A8S2TS70"/>
<dbReference type="Proteomes" id="UP000677228">
    <property type="component" value="Unassembled WGS sequence"/>
</dbReference>
<accession>A0A8S2TS70</accession>